<evidence type="ECO:0000256" key="1">
    <source>
        <dbReference type="SAM" id="Phobius"/>
    </source>
</evidence>
<reference evidence="2 3" key="1">
    <citation type="submission" date="2016-10" db="EMBL/GenBank/DDBJ databases">
        <authorList>
            <person name="de Groot N.N."/>
        </authorList>
    </citation>
    <scope>NUCLEOTIDE SEQUENCE [LARGE SCALE GENOMIC DNA]</scope>
    <source>
        <strain evidence="2 3">DSM 44215</strain>
    </source>
</reference>
<dbReference type="EMBL" id="FNLM01000034">
    <property type="protein sequence ID" value="SDU43855.1"/>
    <property type="molecule type" value="Genomic_DNA"/>
</dbReference>
<dbReference type="OrthoDB" id="4559844at2"/>
<accession>A0A1H2IIP5</accession>
<dbReference type="STRING" id="158898.SAMN04488548_1341177"/>
<sequence>MTAFFAWWDGVEEWLTGLSFVPQLLVTVAVVNPVAILIAYVLNLLVDLAANLIDRRRFADDDGTGL</sequence>
<gene>
    <name evidence="2" type="ORF">SAMN04488548_1341177</name>
</gene>
<dbReference type="AlphaFoldDB" id="A0A1H2IIP5"/>
<evidence type="ECO:0000313" key="3">
    <source>
        <dbReference type="Proteomes" id="UP000183180"/>
    </source>
</evidence>
<evidence type="ECO:0000313" key="2">
    <source>
        <dbReference type="EMBL" id="SDU43855.1"/>
    </source>
</evidence>
<protein>
    <submittedName>
        <fullName evidence="2">Uncharacterized protein</fullName>
    </submittedName>
</protein>
<dbReference type="RefSeq" id="WP_074849561.1">
    <property type="nucleotide sequence ID" value="NZ_FNLM01000034.1"/>
</dbReference>
<keyword evidence="1" id="KW-1133">Transmembrane helix</keyword>
<feature type="transmembrane region" description="Helical" evidence="1">
    <location>
        <begin position="20"/>
        <end position="46"/>
    </location>
</feature>
<keyword evidence="1" id="KW-0812">Transmembrane</keyword>
<proteinExistence type="predicted"/>
<dbReference type="Proteomes" id="UP000183180">
    <property type="component" value="Unassembled WGS sequence"/>
</dbReference>
<keyword evidence="1" id="KW-0472">Membrane</keyword>
<name>A0A1H2IIP5_9ACTN</name>
<organism evidence="2 3">
    <name type="scientific">Gordonia westfalica</name>
    <dbReference type="NCBI Taxonomy" id="158898"/>
    <lineage>
        <taxon>Bacteria</taxon>
        <taxon>Bacillati</taxon>
        <taxon>Actinomycetota</taxon>
        <taxon>Actinomycetes</taxon>
        <taxon>Mycobacteriales</taxon>
        <taxon>Gordoniaceae</taxon>
        <taxon>Gordonia</taxon>
    </lineage>
</organism>